<gene>
    <name evidence="2" type="ORF">SL103_10640</name>
</gene>
<reference evidence="2 3" key="1">
    <citation type="submission" date="2016-09" db="EMBL/GenBank/DDBJ databases">
        <title>Complete genome sequencing of Streptomyces lydicus 103 and metabolic pathways analysis of antibiotic biosynthesis.</title>
        <authorList>
            <person name="Jia N."/>
            <person name="Ding M.-Z."/>
            <person name="Gao F."/>
            <person name="Yuan Y.-J."/>
        </authorList>
    </citation>
    <scope>NUCLEOTIDE SEQUENCE [LARGE SCALE GENOMIC DNA]</scope>
    <source>
        <strain evidence="2 3">103</strain>
    </source>
</reference>
<feature type="compositionally biased region" description="Polar residues" evidence="1">
    <location>
        <begin position="1"/>
        <end position="19"/>
    </location>
</feature>
<name>A0A1D7VIU6_9ACTN</name>
<feature type="region of interest" description="Disordered" evidence="1">
    <location>
        <begin position="1"/>
        <end position="70"/>
    </location>
</feature>
<sequence>MPAQTRSARSGLSSGTASCSDRKAGGWVGRAQPRTRTEQTGRGRVGARPEPVAGAGRAVDEQPGLGSGYRQHPFVHVVDTHPRSFPSGHGAAPHPEAFWRRLSNIVESTL</sequence>
<dbReference type="KEGG" id="slc:SL103_10640"/>
<accession>A0A1D7VIU6</accession>
<dbReference type="Proteomes" id="UP000094094">
    <property type="component" value="Chromosome"/>
</dbReference>
<evidence type="ECO:0000313" key="2">
    <source>
        <dbReference type="EMBL" id="AOP46637.1"/>
    </source>
</evidence>
<keyword evidence="3" id="KW-1185">Reference proteome</keyword>
<evidence type="ECO:0000313" key="3">
    <source>
        <dbReference type="Proteomes" id="UP000094094"/>
    </source>
</evidence>
<dbReference type="AlphaFoldDB" id="A0A1D7VIU6"/>
<protein>
    <submittedName>
        <fullName evidence="2">Uncharacterized protein</fullName>
    </submittedName>
</protein>
<evidence type="ECO:0000256" key="1">
    <source>
        <dbReference type="SAM" id="MobiDB-lite"/>
    </source>
</evidence>
<proteinExistence type="predicted"/>
<dbReference type="EMBL" id="CP017157">
    <property type="protein sequence ID" value="AOP46637.1"/>
    <property type="molecule type" value="Genomic_DNA"/>
</dbReference>
<organism evidence="2 3">
    <name type="scientific">Streptomyces lydicus</name>
    <dbReference type="NCBI Taxonomy" id="47763"/>
    <lineage>
        <taxon>Bacteria</taxon>
        <taxon>Bacillati</taxon>
        <taxon>Actinomycetota</taxon>
        <taxon>Actinomycetes</taxon>
        <taxon>Kitasatosporales</taxon>
        <taxon>Streptomycetaceae</taxon>
        <taxon>Streptomyces</taxon>
    </lineage>
</organism>